<evidence type="ECO:0000313" key="1">
    <source>
        <dbReference type="EMBL" id="MYN01260.1"/>
    </source>
</evidence>
<proteinExistence type="predicted"/>
<evidence type="ECO:0000313" key="2">
    <source>
        <dbReference type="Proteomes" id="UP000448575"/>
    </source>
</evidence>
<dbReference type="Proteomes" id="UP000448575">
    <property type="component" value="Unassembled WGS sequence"/>
</dbReference>
<sequence length="251" mass="28983">MRRLAAAEAEHNVRILLAVESGSRAWGFASPNSDYDVRFIYAHPSNWYLAVDLEEKRDVIEYEIVDDIDLNGWDVRKALRLFHKSNPAFVEWIQSPILYRSHGGFADGTRQLLPQIYSCENGVYHYRSMAKTNYRGYLRADMVPLKKYFYVLRPLLAVRWLERYGTAAPIEFDKLLHLLEGETELLDAIAALLEKKKAAPEMGLSEPVPCLNRFIESELERLERPEVSRFQRGDVSTGLNQLFHAVLAEQH</sequence>
<dbReference type="InterPro" id="IPR018775">
    <property type="entry name" value="RlaP"/>
</dbReference>
<dbReference type="Pfam" id="PF10127">
    <property type="entry name" value="RlaP"/>
    <property type="match status" value="1"/>
</dbReference>
<dbReference type="EMBL" id="WWCJ01000002">
    <property type="protein sequence ID" value="MYN01260.1"/>
    <property type="molecule type" value="Genomic_DNA"/>
</dbReference>
<protein>
    <submittedName>
        <fullName evidence="1">Nucleotidyltransferase domain-containing protein</fullName>
    </submittedName>
</protein>
<dbReference type="PANTHER" id="PTHR34817">
    <property type="entry name" value="NUCLEOTIDYLTRANSFERASE"/>
    <property type="match status" value="1"/>
</dbReference>
<dbReference type="AlphaFoldDB" id="A0A6N9HCU1"/>
<gene>
    <name evidence="1" type="ORF">GTP41_04015</name>
</gene>
<organism evidence="1 2">
    <name type="scientific">Pseudoduganella guangdongensis</name>
    <dbReference type="NCBI Taxonomy" id="2692179"/>
    <lineage>
        <taxon>Bacteria</taxon>
        <taxon>Pseudomonadati</taxon>
        <taxon>Pseudomonadota</taxon>
        <taxon>Betaproteobacteria</taxon>
        <taxon>Burkholderiales</taxon>
        <taxon>Oxalobacteraceae</taxon>
        <taxon>Telluria group</taxon>
        <taxon>Pseudoduganella</taxon>
    </lineage>
</organism>
<dbReference type="PANTHER" id="PTHR34817:SF2">
    <property type="entry name" value="NUCLEOTIDYLTRANSFERASE"/>
    <property type="match status" value="1"/>
</dbReference>
<accession>A0A6N9HCU1</accession>
<reference evidence="1 2" key="1">
    <citation type="submission" date="2019-12" db="EMBL/GenBank/DDBJ databases">
        <title>Novel species isolated from a subtropical stream in China.</title>
        <authorList>
            <person name="Lu H."/>
        </authorList>
    </citation>
    <scope>NUCLEOTIDE SEQUENCE [LARGE SCALE GENOMIC DNA]</scope>
    <source>
        <strain evidence="1 2">DS3</strain>
    </source>
</reference>
<name>A0A6N9HCU1_9BURK</name>
<comment type="caution">
    <text evidence="1">The sequence shown here is derived from an EMBL/GenBank/DDBJ whole genome shotgun (WGS) entry which is preliminary data.</text>
</comment>
<keyword evidence="1" id="KW-0808">Transferase</keyword>
<keyword evidence="2" id="KW-1185">Reference proteome</keyword>
<dbReference type="GO" id="GO:0016740">
    <property type="term" value="F:transferase activity"/>
    <property type="evidence" value="ECO:0007669"/>
    <property type="project" value="UniProtKB-KW"/>
</dbReference>